<evidence type="ECO:0000313" key="16">
    <source>
        <dbReference type="Ensembl" id="ENSSPAP00000014692.1"/>
    </source>
</evidence>
<accession>A0A3B5AMD1</accession>
<dbReference type="PANTHER" id="PTHR45616:SF26">
    <property type="entry name" value="KERATIN, TYPE II CYTOSKELETAL 8"/>
    <property type="match status" value="1"/>
</dbReference>
<keyword evidence="7 14" id="KW-0175">Coiled coil</keyword>
<dbReference type="GO" id="GO:0005882">
    <property type="term" value="C:intermediate filament"/>
    <property type="evidence" value="ECO:0007669"/>
    <property type="project" value="UniProtKB-KW"/>
</dbReference>
<reference evidence="16" key="1">
    <citation type="submission" date="2023-09" db="UniProtKB">
        <authorList>
            <consortium name="Ensembl"/>
        </authorList>
    </citation>
    <scope>IDENTIFICATION</scope>
</reference>
<dbReference type="GeneTree" id="ENSGT00940000161090"/>
<feature type="coiled-coil region" evidence="14">
    <location>
        <begin position="95"/>
        <end position="136"/>
    </location>
</feature>
<feature type="domain" description="IF rod" evidence="15">
    <location>
        <begin position="1"/>
        <end position="158"/>
    </location>
</feature>
<dbReference type="PANTHER" id="PTHR45616">
    <property type="entry name" value="GATA-TYPE DOMAIN-CONTAINING PROTEIN"/>
    <property type="match status" value="1"/>
</dbReference>
<proteinExistence type="inferred from homology"/>
<evidence type="ECO:0000256" key="6">
    <source>
        <dbReference type="ARBA" id="ARBA00022754"/>
    </source>
</evidence>
<evidence type="ECO:0000256" key="4">
    <source>
        <dbReference type="ARBA" id="ARBA00022490"/>
    </source>
</evidence>
<sequence>MKIKTILTVVWPLQEIKELESQVQNETVLLRDNSKRSLDMNEIIENVKAQYANMAARGREEAEHSFSDDFNIKLGRRIIIIKPCCALKNEIDNVRQDGDEHIAKARKQIVQLEEALKRAKQDLAGQIREHQELLNLKLALDIEIATYHKLLEGEDWYHSQWVHVGCTGTQSTRHFQFQLSIFQLNGSQLYESR</sequence>
<evidence type="ECO:0000256" key="7">
    <source>
        <dbReference type="ARBA" id="ARBA00023054"/>
    </source>
</evidence>
<evidence type="ECO:0000256" key="13">
    <source>
        <dbReference type="RuleBase" id="RU000685"/>
    </source>
</evidence>
<evidence type="ECO:0000259" key="15">
    <source>
        <dbReference type="PROSITE" id="PS51842"/>
    </source>
</evidence>
<comment type="subcellular location">
    <subcellularLocation>
        <location evidence="2">Cytoplasm</location>
    </subcellularLocation>
    <subcellularLocation>
        <location evidence="1">Nucleus matrix</location>
    </subcellularLocation>
    <subcellularLocation>
        <location evidence="3">Nucleus</location>
        <location evidence="3">Nucleoplasm</location>
    </subcellularLocation>
</comment>
<dbReference type="AlphaFoldDB" id="A0A3B5AMD1"/>
<organism evidence="16">
    <name type="scientific">Stegastes partitus</name>
    <name type="common">bicolor damselfish</name>
    <dbReference type="NCBI Taxonomy" id="144197"/>
    <lineage>
        <taxon>Eukaryota</taxon>
        <taxon>Metazoa</taxon>
        <taxon>Chordata</taxon>
        <taxon>Craniata</taxon>
        <taxon>Vertebrata</taxon>
        <taxon>Euteleostomi</taxon>
        <taxon>Actinopterygii</taxon>
        <taxon>Neopterygii</taxon>
        <taxon>Teleostei</taxon>
        <taxon>Neoteleostei</taxon>
        <taxon>Acanthomorphata</taxon>
        <taxon>Ovalentaria</taxon>
        <taxon>Pomacentridae</taxon>
        <taxon>Stegastes</taxon>
    </lineage>
</organism>
<evidence type="ECO:0000256" key="12">
    <source>
        <dbReference type="ARBA" id="ARBA00042964"/>
    </source>
</evidence>
<dbReference type="PROSITE" id="PS00226">
    <property type="entry name" value="IF_ROD_1"/>
    <property type="match status" value="1"/>
</dbReference>
<evidence type="ECO:0000256" key="3">
    <source>
        <dbReference type="ARBA" id="ARBA00004642"/>
    </source>
</evidence>
<protein>
    <recommendedName>
        <fullName evidence="10">Keratin, type II cytoskeletal 8</fullName>
    </recommendedName>
    <alternativeName>
        <fullName evidence="12">Cytokeratin-8</fullName>
    </alternativeName>
    <alternativeName>
        <fullName evidence="11">Keratin-8</fullName>
    </alternativeName>
</protein>
<evidence type="ECO:0000256" key="5">
    <source>
        <dbReference type="ARBA" id="ARBA00022744"/>
    </source>
</evidence>
<dbReference type="STRING" id="144197.ENSSPAP00000014692"/>
<keyword evidence="6 13" id="KW-0403">Intermediate filament</keyword>
<evidence type="ECO:0000256" key="10">
    <source>
        <dbReference type="ARBA" id="ARBA00039429"/>
    </source>
</evidence>
<dbReference type="GO" id="GO:0005654">
    <property type="term" value="C:nucleoplasm"/>
    <property type="evidence" value="ECO:0007669"/>
    <property type="project" value="UniProtKB-SubCell"/>
</dbReference>
<dbReference type="SUPFAM" id="SSF64593">
    <property type="entry name" value="Intermediate filament protein, coiled coil region"/>
    <property type="match status" value="1"/>
</dbReference>
<comment type="function">
    <text evidence="9">Together with KRT19, helps to link the contractile apparatus to dystrophin at the costameres of striated muscle.</text>
</comment>
<keyword evidence="8" id="KW-0539">Nucleus</keyword>
<evidence type="ECO:0000256" key="14">
    <source>
        <dbReference type="SAM" id="Coils"/>
    </source>
</evidence>
<keyword evidence="4" id="KW-0963">Cytoplasm</keyword>
<evidence type="ECO:0000256" key="9">
    <source>
        <dbReference type="ARBA" id="ARBA00037766"/>
    </source>
</evidence>
<keyword evidence="5" id="KW-0416">Keratin</keyword>
<dbReference type="Ensembl" id="ENSSPAT00000014934.1">
    <property type="protein sequence ID" value="ENSSPAP00000014692.1"/>
    <property type="gene ID" value="ENSSPAG00000011082.1"/>
</dbReference>
<evidence type="ECO:0000256" key="1">
    <source>
        <dbReference type="ARBA" id="ARBA00004109"/>
    </source>
</evidence>
<dbReference type="InterPro" id="IPR039008">
    <property type="entry name" value="IF_rod_dom"/>
</dbReference>
<dbReference type="Gene3D" id="1.20.5.170">
    <property type="match status" value="1"/>
</dbReference>
<dbReference type="PROSITE" id="PS51842">
    <property type="entry name" value="IF_ROD_2"/>
    <property type="match status" value="1"/>
</dbReference>
<evidence type="ECO:0000256" key="2">
    <source>
        <dbReference type="ARBA" id="ARBA00004496"/>
    </source>
</evidence>
<evidence type="ECO:0000256" key="11">
    <source>
        <dbReference type="ARBA" id="ARBA00042886"/>
    </source>
</evidence>
<dbReference type="GO" id="GO:0016363">
    <property type="term" value="C:nuclear matrix"/>
    <property type="evidence" value="ECO:0007669"/>
    <property type="project" value="UniProtKB-SubCell"/>
</dbReference>
<evidence type="ECO:0000256" key="8">
    <source>
        <dbReference type="ARBA" id="ARBA00023242"/>
    </source>
</evidence>
<dbReference type="InterPro" id="IPR018039">
    <property type="entry name" value="IF_conserved"/>
</dbReference>
<dbReference type="GO" id="GO:0005737">
    <property type="term" value="C:cytoplasm"/>
    <property type="evidence" value="ECO:0007669"/>
    <property type="project" value="UniProtKB-SubCell"/>
</dbReference>
<name>A0A3B5AMD1_9TELE</name>
<comment type="similarity">
    <text evidence="13">Belongs to the intermediate filament family.</text>
</comment>
<dbReference type="Pfam" id="PF00038">
    <property type="entry name" value="Filament"/>
    <property type="match status" value="1"/>
</dbReference>